<dbReference type="EMBL" id="CP092471">
    <property type="protein sequence ID" value="UVI39737.1"/>
    <property type="molecule type" value="Genomic_DNA"/>
</dbReference>
<feature type="binding site" evidence="4">
    <location>
        <position position="165"/>
    </location>
    <ligand>
        <name>S-adenosyl-L-methionine</name>
        <dbReference type="ChEBI" id="CHEBI:59789"/>
    </ligand>
</feature>
<evidence type="ECO:0000313" key="7">
    <source>
        <dbReference type="EMBL" id="UVI39737.1"/>
    </source>
</evidence>
<evidence type="ECO:0000256" key="3">
    <source>
        <dbReference type="ARBA" id="ARBA00022691"/>
    </source>
</evidence>
<name>A0ABY5SYW9_9SPHN</name>
<comment type="catalytic activity">
    <reaction evidence="4">
        <text>L-glutaminyl-[peptide chain release factor] + S-adenosyl-L-methionine = N(5)-methyl-L-glutaminyl-[peptide chain release factor] + S-adenosyl-L-homocysteine + H(+)</text>
        <dbReference type="Rhea" id="RHEA:42896"/>
        <dbReference type="Rhea" id="RHEA-COMP:10271"/>
        <dbReference type="Rhea" id="RHEA-COMP:10272"/>
        <dbReference type="ChEBI" id="CHEBI:15378"/>
        <dbReference type="ChEBI" id="CHEBI:30011"/>
        <dbReference type="ChEBI" id="CHEBI:57856"/>
        <dbReference type="ChEBI" id="CHEBI:59789"/>
        <dbReference type="ChEBI" id="CHEBI:61891"/>
        <dbReference type="EC" id="2.1.1.297"/>
    </reaction>
</comment>
<dbReference type="InterPro" id="IPR040758">
    <property type="entry name" value="PrmC_N"/>
</dbReference>
<evidence type="ECO:0000256" key="4">
    <source>
        <dbReference type="HAMAP-Rule" id="MF_02126"/>
    </source>
</evidence>
<keyword evidence="8" id="KW-1185">Reference proteome</keyword>
<dbReference type="Gene3D" id="1.10.8.10">
    <property type="entry name" value="DNA helicase RuvA subunit, C-terminal domain"/>
    <property type="match status" value="1"/>
</dbReference>
<dbReference type="InterPro" id="IPR025714">
    <property type="entry name" value="Methyltranfer_dom"/>
</dbReference>
<keyword evidence="1 4" id="KW-0489">Methyltransferase</keyword>
<feature type="binding site" evidence="4">
    <location>
        <position position="183"/>
    </location>
    <ligand>
        <name>S-adenosyl-L-methionine</name>
        <dbReference type="ChEBI" id="CHEBI:59789"/>
    </ligand>
</feature>
<dbReference type="Proteomes" id="UP001065265">
    <property type="component" value="Chromosome"/>
</dbReference>
<feature type="binding site" evidence="4">
    <location>
        <begin position="114"/>
        <end position="118"/>
    </location>
    <ligand>
        <name>S-adenosyl-L-methionine</name>
        <dbReference type="ChEBI" id="CHEBI:59789"/>
    </ligand>
</feature>
<keyword evidence="3 4" id="KW-0949">S-adenosyl-L-methionine</keyword>
<dbReference type="HAMAP" id="MF_02126">
    <property type="entry name" value="RF_methyltr_PrmC"/>
    <property type="match status" value="1"/>
</dbReference>
<dbReference type="InterPro" id="IPR019874">
    <property type="entry name" value="RF_methyltr_PrmC"/>
</dbReference>
<evidence type="ECO:0000256" key="2">
    <source>
        <dbReference type="ARBA" id="ARBA00022679"/>
    </source>
</evidence>
<dbReference type="GO" id="GO:0032259">
    <property type="term" value="P:methylation"/>
    <property type="evidence" value="ECO:0007669"/>
    <property type="project" value="UniProtKB-KW"/>
</dbReference>
<feature type="binding site" evidence="4">
    <location>
        <begin position="183"/>
        <end position="186"/>
    </location>
    <ligand>
        <name>substrate</name>
    </ligand>
</feature>
<feature type="domain" description="Release factor glutamine methyltransferase N-terminal" evidence="6">
    <location>
        <begin position="8"/>
        <end position="71"/>
    </location>
</feature>
<dbReference type="InterPro" id="IPR050320">
    <property type="entry name" value="N5-glutamine_MTase"/>
</dbReference>
<dbReference type="PANTHER" id="PTHR18895:SF74">
    <property type="entry name" value="MTRF1L RELEASE FACTOR GLUTAMINE METHYLTRANSFERASE"/>
    <property type="match status" value="1"/>
</dbReference>
<organism evidence="7 8">
    <name type="scientific">Qipengyuania spongiae</name>
    <dbReference type="NCBI Taxonomy" id="2909673"/>
    <lineage>
        <taxon>Bacteria</taxon>
        <taxon>Pseudomonadati</taxon>
        <taxon>Pseudomonadota</taxon>
        <taxon>Alphaproteobacteria</taxon>
        <taxon>Sphingomonadales</taxon>
        <taxon>Erythrobacteraceae</taxon>
        <taxon>Qipengyuania</taxon>
    </lineage>
</organism>
<comment type="function">
    <text evidence="4">Methylates the class 1 translation termination release factors RF1/PrfA and RF2/PrfB on the glutamine residue of the universally conserved GGQ motif.</text>
</comment>
<dbReference type="PROSITE" id="PS00092">
    <property type="entry name" value="N6_MTASE"/>
    <property type="match status" value="1"/>
</dbReference>
<dbReference type="InterPro" id="IPR029063">
    <property type="entry name" value="SAM-dependent_MTases_sf"/>
</dbReference>
<evidence type="ECO:0000259" key="6">
    <source>
        <dbReference type="Pfam" id="PF17827"/>
    </source>
</evidence>
<feature type="binding site" evidence="4">
    <location>
        <position position="136"/>
    </location>
    <ligand>
        <name>S-adenosyl-L-methionine</name>
        <dbReference type="ChEBI" id="CHEBI:59789"/>
    </ligand>
</feature>
<accession>A0ABY5SYW9</accession>
<dbReference type="CDD" id="cd02440">
    <property type="entry name" value="AdoMet_MTases"/>
    <property type="match status" value="1"/>
</dbReference>
<proteinExistence type="inferred from homology"/>
<dbReference type="GO" id="GO:0102559">
    <property type="term" value="F:peptide chain release factor N(5)-glutamine methyltransferase activity"/>
    <property type="evidence" value="ECO:0007669"/>
    <property type="project" value="UniProtKB-EC"/>
</dbReference>
<dbReference type="SUPFAM" id="SSF53335">
    <property type="entry name" value="S-adenosyl-L-methionine-dependent methyltransferases"/>
    <property type="match status" value="1"/>
</dbReference>
<dbReference type="NCBIfam" id="TIGR03534">
    <property type="entry name" value="RF_mod_PrmC"/>
    <property type="match status" value="1"/>
</dbReference>
<comment type="similarity">
    <text evidence="4">Belongs to the protein N5-glutamine methyltransferase family. PrmC subfamily.</text>
</comment>
<evidence type="ECO:0000256" key="1">
    <source>
        <dbReference type="ARBA" id="ARBA00022603"/>
    </source>
</evidence>
<gene>
    <name evidence="4 7" type="primary">prmC</name>
    <name evidence="7" type="ORF">L1F33_01880</name>
</gene>
<dbReference type="InterPro" id="IPR004556">
    <property type="entry name" value="HemK-like"/>
</dbReference>
<dbReference type="PANTHER" id="PTHR18895">
    <property type="entry name" value="HEMK METHYLTRANSFERASE"/>
    <property type="match status" value="1"/>
</dbReference>
<dbReference type="RefSeq" id="WP_265559386.1">
    <property type="nucleotide sequence ID" value="NZ_CP092471.1"/>
</dbReference>
<keyword evidence="2 4" id="KW-0808">Transferase</keyword>
<dbReference type="Pfam" id="PF13847">
    <property type="entry name" value="Methyltransf_31"/>
    <property type="match status" value="1"/>
</dbReference>
<protein>
    <recommendedName>
        <fullName evidence="4">Release factor glutamine methyltransferase</fullName>
        <shortName evidence="4">RF MTase</shortName>
        <ecNumber evidence="4">2.1.1.297</ecNumber>
    </recommendedName>
    <alternativeName>
        <fullName evidence="4">N5-glutamine methyltransferase PrmC</fullName>
    </alternativeName>
    <alternativeName>
        <fullName evidence="4">Protein-(glutamine-N5) MTase PrmC</fullName>
    </alternativeName>
    <alternativeName>
        <fullName evidence="4">Protein-glutamine N-methyltransferase PrmC</fullName>
    </alternativeName>
</protein>
<reference evidence="7" key="1">
    <citation type="submission" date="2022-02" db="EMBL/GenBank/DDBJ databases">
        <title>Qipengyuania spongiae sp. nov., isolated from marine sponge.</title>
        <authorList>
            <person name="Li Z."/>
            <person name="Zhang M."/>
        </authorList>
    </citation>
    <scope>NUCLEOTIDE SEQUENCE</scope>
    <source>
        <strain evidence="7">PHS-Z21</strain>
    </source>
</reference>
<sequence length="277" mass="29527">MDATVGDALRESADRLAVEWGRLDAELLMAHAFGVSRSDLLLRHLRDPVPAGFAALLARRIAHEPMAYILGHAEFYGRRFRVTPATLIPRGDSEVLIEAALTAKPAPARVLDLGTGTGALLLTVLAETGAEGIGVDASEAALAVARENATVLDLDARVEMRLRDWTQADWADGLGQFDLVLCNPPYVEDDAELDPSVREHEPASALFAGPDGLDDYRVLMPQLEALLAPDGVAVFEIGHRQAGAVGDLARAAGFAARLERDLAGRPRALVLACAANE</sequence>
<feature type="domain" description="Methyltransferase" evidence="5">
    <location>
        <begin position="109"/>
        <end position="185"/>
    </location>
</feature>
<evidence type="ECO:0000313" key="8">
    <source>
        <dbReference type="Proteomes" id="UP001065265"/>
    </source>
</evidence>
<dbReference type="Pfam" id="PF17827">
    <property type="entry name" value="PrmC_N"/>
    <property type="match status" value="1"/>
</dbReference>
<dbReference type="EC" id="2.1.1.297" evidence="4"/>
<evidence type="ECO:0000259" key="5">
    <source>
        <dbReference type="Pfam" id="PF13847"/>
    </source>
</evidence>
<dbReference type="InterPro" id="IPR002052">
    <property type="entry name" value="DNA_methylase_N6_adenine_CS"/>
</dbReference>
<dbReference type="Gene3D" id="3.40.50.150">
    <property type="entry name" value="Vaccinia Virus protein VP39"/>
    <property type="match status" value="1"/>
</dbReference>
<dbReference type="NCBIfam" id="TIGR00536">
    <property type="entry name" value="hemK_fam"/>
    <property type="match status" value="1"/>
</dbReference>